<dbReference type="Pfam" id="PF13181">
    <property type="entry name" value="TPR_8"/>
    <property type="match status" value="1"/>
</dbReference>
<evidence type="ECO:0000313" key="5">
    <source>
        <dbReference type="EMBL" id="QDL09981.1"/>
    </source>
</evidence>
<dbReference type="AlphaFoldDB" id="A0A856MK48"/>
<keyword evidence="2" id="KW-0732">Signal</keyword>
<dbReference type="Gene3D" id="3.40.50.2300">
    <property type="match status" value="2"/>
</dbReference>
<feature type="repeat" description="TPR" evidence="3">
    <location>
        <begin position="418"/>
        <end position="451"/>
    </location>
</feature>
<feature type="domain" description="Leucine-binding protein" evidence="4">
    <location>
        <begin position="660"/>
        <end position="953"/>
    </location>
</feature>
<evidence type="ECO:0000256" key="1">
    <source>
        <dbReference type="ARBA" id="ARBA00010062"/>
    </source>
</evidence>
<dbReference type="InterPro" id="IPR028082">
    <property type="entry name" value="Peripla_BP_I"/>
</dbReference>
<dbReference type="InterPro" id="IPR028081">
    <property type="entry name" value="Leu-bd"/>
</dbReference>
<dbReference type="Proteomes" id="UP000503129">
    <property type="component" value="Chromosome"/>
</dbReference>
<dbReference type="EMBL" id="CP030118">
    <property type="protein sequence ID" value="QDL09981.1"/>
    <property type="molecule type" value="Genomic_DNA"/>
</dbReference>
<dbReference type="SUPFAM" id="SSF52540">
    <property type="entry name" value="P-loop containing nucleoside triphosphate hydrolases"/>
    <property type="match status" value="1"/>
</dbReference>
<dbReference type="PROSITE" id="PS50293">
    <property type="entry name" value="TPR_REGION"/>
    <property type="match status" value="1"/>
</dbReference>
<protein>
    <submittedName>
        <fullName evidence="5">Branched-chain amino acid ABC transporter substrate-binding protein</fullName>
    </submittedName>
</protein>
<dbReference type="PANTHER" id="PTHR30483">
    <property type="entry name" value="LEUCINE-SPECIFIC-BINDING PROTEIN"/>
    <property type="match status" value="1"/>
</dbReference>
<dbReference type="InterPro" id="IPR027417">
    <property type="entry name" value="P-loop_NTPase"/>
</dbReference>
<dbReference type="InterPro" id="IPR051010">
    <property type="entry name" value="BCAA_transport"/>
</dbReference>
<feature type="repeat" description="TPR" evidence="3">
    <location>
        <begin position="457"/>
        <end position="490"/>
    </location>
</feature>
<sequence length="977" mass="111546">MITNLITRRNPYIIGRPIDEQELLFGREKIFQFIENNLKQGVKVLFLYGQRRIGLSSIIRNISKYVASEEFVFVTFDLQEYSREPLSSFLHNLIIDIITDLKIDIHNITLPSASELETQPEIFCREFLPQVYEALKGKKLVFLLNKADTFDSENNMLLGNVCQHFKYFIQEQENLSLILVFREKLADKSYLLNLFQNAPYQEVGLLDENSAKQLITKPAEGVLKYDDDAVIAILQLSAGHPYFTQAICFTLFVQARIENNWKVTRADVEASIDKAMESAEAGLAWLWDGISIPEQVVLSSVAQAQRIAFEKQQPFPEEPLTLLQEHGVIETDDLIHSERKLVKNDFLDETQRKVKIELFRRWLLLQHPLHKQIFELEKLEEEKSHLLHQEASKLHQEGKNHDAIELYEQVLQLNPNHFSTLSPLAKAYLETENFDKALQLYERAYKVDPIRHQEAYLRALEIYGNHLSTQGNFDLAKQQFEKVLEIEPGRIVTQQRWREIHLTYKTKRTSLKAIATALGIFTITCLSLYRWTISCSASPQNSNNLLCFAGIVQQNNITNNISRGDRTLFPTIRNPYRDKGIKAFKQENYQQAVDYFAQAVQYNRNDPEVLIYYNNALARQKGSPFTIAVVVPVQNKRDITKEILRGVALSQNQYNNLKDRLNSHSLEIAIANDGNNPEQAKQVAQQLVDDKSVLAVIGHYSSEATKAGLDEYQKASEPLAVISPTSLSTFLEGKIFFRTVPSNVKVSQQLARYLWNQLNLKKVVVFYNHDSSFSNNLKDEFTNKFKQLGGQVVSNIDLTEQKLDVDQKLNESVSQQYQAQAALLLSDVQYNSMALEIIKAKATSKNPKVQSLELLGNSTLYNDRILREGGNAIEGLIVSVPWFREAPQSQNFAQKAAQQWGGQISWRTATSYDATQALIQALSSNPSRATVLQRLRQVNLSPQETSGNTIQFTPQGEIQIQPLLLKIKDGKFKILGQ</sequence>
<accession>A0A856MK48</accession>
<keyword evidence="3" id="KW-0802">TPR repeat</keyword>
<dbReference type="Gene3D" id="1.25.40.10">
    <property type="entry name" value="Tetratricopeptide repeat domain"/>
    <property type="match status" value="2"/>
</dbReference>
<keyword evidence="6" id="KW-1185">Reference proteome</keyword>
<evidence type="ECO:0000259" key="4">
    <source>
        <dbReference type="Pfam" id="PF13458"/>
    </source>
</evidence>
<feature type="repeat" description="TPR" evidence="3">
    <location>
        <begin position="384"/>
        <end position="417"/>
    </location>
</feature>
<dbReference type="CDD" id="cd06268">
    <property type="entry name" value="PBP1_ABC_transporter_LIVBP-like"/>
    <property type="match status" value="1"/>
</dbReference>
<dbReference type="PROSITE" id="PS50005">
    <property type="entry name" value="TPR"/>
    <property type="match status" value="4"/>
</dbReference>
<evidence type="ECO:0000313" key="6">
    <source>
        <dbReference type="Proteomes" id="UP000503129"/>
    </source>
</evidence>
<dbReference type="Pfam" id="PF14559">
    <property type="entry name" value="TPR_19"/>
    <property type="match status" value="1"/>
</dbReference>
<gene>
    <name evidence="5" type="ORF">DP114_20680</name>
</gene>
<proteinExistence type="inferred from homology"/>
<dbReference type="KEGG" id="bsen:DP114_20680"/>
<dbReference type="SMART" id="SM00028">
    <property type="entry name" value="TPR"/>
    <property type="match status" value="4"/>
</dbReference>
<dbReference type="SUPFAM" id="SSF48452">
    <property type="entry name" value="TPR-like"/>
    <property type="match status" value="2"/>
</dbReference>
<organism evidence="5 6">
    <name type="scientific">Brasilonema sennae CENA114</name>
    <dbReference type="NCBI Taxonomy" id="415709"/>
    <lineage>
        <taxon>Bacteria</taxon>
        <taxon>Bacillati</taxon>
        <taxon>Cyanobacteriota</taxon>
        <taxon>Cyanophyceae</taxon>
        <taxon>Nostocales</taxon>
        <taxon>Scytonemataceae</taxon>
        <taxon>Brasilonema</taxon>
        <taxon>Bromeliae group (in: Brasilonema)</taxon>
    </lineage>
</organism>
<dbReference type="PANTHER" id="PTHR30483:SF6">
    <property type="entry name" value="PERIPLASMIC BINDING PROTEIN OF ABC TRANSPORTER FOR NATURAL AMINO ACIDS"/>
    <property type="match status" value="1"/>
</dbReference>
<feature type="repeat" description="TPR" evidence="3">
    <location>
        <begin position="573"/>
        <end position="606"/>
    </location>
</feature>
<dbReference type="RefSeq" id="WP_171976989.1">
    <property type="nucleotide sequence ID" value="NZ_CAWOXK010000001.1"/>
</dbReference>
<evidence type="ECO:0000256" key="3">
    <source>
        <dbReference type="PROSITE-ProRule" id="PRU00339"/>
    </source>
</evidence>
<dbReference type="SUPFAM" id="SSF53822">
    <property type="entry name" value="Periplasmic binding protein-like I"/>
    <property type="match status" value="1"/>
</dbReference>
<reference evidence="5 6" key="1">
    <citation type="submission" date="2018-06" db="EMBL/GenBank/DDBJ databases">
        <title>Comparative genomics of Brasilonema spp. strains.</title>
        <authorList>
            <person name="Alvarenga D.O."/>
            <person name="Fiore M.F."/>
            <person name="Varani A.M."/>
        </authorList>
    </citation>
    <scope>NUCLEOTIDE SEQUENCE [LARGE SCALE GENOMIC DNA]</scope>
    <source>
        <strain evidence="5 6">CENA114</strain>
    </source>
</reference>
<name>A0A856MK48_9CYAN</name>
<evidence type="ECO:0000256" key="2">
    <source>
        <dbReference type="ARBA" id="ARBA00022729"/>
    </source>
</evidence>
<dbReference type="InterPro" id="IPR011990">
    <property type="entry name" value="TPR-like_helical_dom_sf"/>
</dbReference>
<dbReference type="Pfam" id="PF13458">
    <property type="entry name" value="Peripla_BP_6"/>
    <property type="match status" value="1"/>
</dbReference>
<dbReference type="Gene3D" id="3.40.50.300">
    <property type="entry name" value="P-loop containing nucleotide triphosphate hydrolases"/>
    <property type="match status" value="1"/>
</dbReference>
<comment type="similarity">
    <text evidence="1">Belongs to the leucine-binding protein family.</text>
</comment>
<dbReference type="InterPro" id="IPR019734">
    <property type="entry name" value="TPR_rpt"/>
</dbReference>